<gene>
    <name evidence="3" type="ORF">PPAR1163_LOCUS19345</name>
</gene>
<evidence type="ECO:0000313" key="3">
    <source>
        <dbReference type="EMBL" id="CAD9260965.1"/>
    </source>
</evidence>
<feature type="chain" id="PRO_5030850806" evidence="2">
    <location>
        <begin position="21"/>
        <end position="166"/>
    </location>
</feature>
<protein>
    <submittedName>
        <fullName evidence="3">Uncharacterized protein</fullName>
    </submittedName>
</protein>
<keyword evidence="1" id="KW-1133">Transmembrane helix</keyword>
<organism evidence="3">
    <name type="scientific">Phaeomonas parva</name>
    <dbReference type="NCBI Taxonomy" id="124430"/>
    <lineage>
        <taxon>Eukaryota</taxon>
        <taxon>Sar</taxon>
        <taxon>Stramenopiles</taxon>
        <taxon>Ochrophyta</taxon>
        <taxon>Pinguiophyceae</taxon>
        <taxon>Pinguiochrysidales</taxon>
        <taxon>Pinguiochrysidaceae</taxon>
        <taxon>Phaeomonas</taxon>
    </lineage>
</organism>
<proteinExistence type="predicted"/>
<keyword evidence="1" id="KW-0812">Transmembrane</keyword>
<feature type="transmembrane region" description="Helical" evidence="1">
    <location>
        <begin position="57"/>
        <end position="79"/>
    </location>
</feature>
<dbReference type="AlphaFoldDB" id="A0A7S1XU55"/>
<dbReference type="PANTHER" id="PTHR15852:SF54">
    <property type="entry name" value="PROTEIN SSUH2 HOMOLOG"/>
    <property type="match status" value="1"/>
</dbReference>
<dbReference type="SUPFAM" id="SSF57938">
    <property type="entry name" value="DnaJ/Hsp40 cysteine-rich domain"/>
    <property type="match status" value="1"/>
</dbReference>
<evidence type="ECO:0000256" key="2">
    <source>
        <dbReference type="SAM" id="SignalP"/>
    </source>
</evidence>
<accession>A0A7S1XU55</accession>
<reference evidence="3" key="1">
    <citation type="submission" date="2021-01" db="EMBL/GenBank/DDBJ databases">
        <authorList>
            <person name="Corre E."/>
            <person name="Pelletier E."/>
            <person name="Niang G."/>
            <person name="Scheremetjew M."/>
            <person name="Finn R."/>
            <person name="Kale V."/>
            <person name="Holt S."/>
            <person name="Cochrane G."/>
            <person name="Meng A."/>
            <person name="Brown T."/>
            <person name="Cohen L."/>
        </authorList>
    </citation>
    <scope>NUCLEOTIDE SEQUENCE</scope>
    <source>
        <strain evidence="3">CCMP2877</strain>
    </source>
</reference>
<dbReference type="InterPro" id="IPR036410">
    <property type="entry name" value="HSP_DnaJ_Cys-rich_dom_sf"/>
</dbReference>
<dbReference type="EMBL" id="HBGJ01030662">
    <property type="protein sequence ID" value="CAD9260965.1"/>
    <property type="molecule type" value="Transcribed_RNA"/>
</dbReference>
<evidence type="ECO:0000256" key="1">
    <source>
        <dbReference type="SAM" id="Phobius"/>
    </source>
</evidence>
<name>A0A7S1XU55_9STRA</name>
<feature type="signal peptide" evidence="2">
    <location>
        <begin position="1"/>
        <end position="20"/>
    </location>
</feature>
<keyword evidence="1" id="KW-0472">Membrane</keyword>
<keyword evidence="2" id="KW-0732">Signal</keyword>
<sequence length="166" mass="17611">MMRALALALALALLTPWSDAFALTVARWSDAFALSAQRRRVRAQSLSMSLNGFVVHTADDLACAFAGGATGVLGSLFAIEYKKSKQRARSACPYCVGEGRLPCAVCWGTGKVTLADTGVEADCPACNGRGKGICINCKGDGRMVPLMLDRRVARDPEDELEDIGLA</sequence>
<dbReference type="PANTHER" id="PTHR15852">
    <property type="entry name" value="PLASTID TRANSCRIPTIONALLY ACTIVE PROTEIN"/>
    <property type="match status" value="1"/>
</dbReference>